<dbReference type="Gene3D" id="1.10.8.60">
    <property type="match status" value="1"/>
</dbReference>
<dbReference type="EMBL" id="MAPZ01000019">
    <property type="protein sequence ID" value="OBY10767.1"/>
    <property type="molecule type" value="Genomic_DNA"/>
</dbReference>
<dbReference type="GO" id="GO:0005524">
    <property type="term" value="F:ATP binding"/>
    <property type="evidence" value="ECO:0007669"/>
    <property type="project" value="UniProtKB-KW"/>
</dbReference>
<evidence type="ECO:0000256" key="9">
    <source>
        <dbReference type="ARBA" id="ARBA00022801"/>
    </source>
</evidence>
<dbReference type="Pfam" id="PF06480">
    <property type="entry name" value="FtsH_ext"/>
    <property type="match status" value="1"/>
</dbReference>
<feature type="transmembrane region" description="Helical" evidence="16">
    <location>
        <begin position="103"/>
        <end position="121"/>
    </location>
</feature>
<dbReference type="GO" id="GO:0004176">
    <property type="term" value="F:ATP-dependent peptidase activity"/>
    <property type="evidence" value="ECO:0007669"/>
    <property type="project" value="InterPro"/>
</dbReference>
<evidence type="ECO:0000256" key="13">
    <source>
        <dbReference type="ARBA" id="ARBA00023049"/>
    </source>
</evidence>
<comment type="caution">
    <text evidence="18">The sequence shown here is derived from an EMBL/GenBank/DDBJ whole genome shotgun (WGS) entry which is preliminary data.</text>
</comment>
<dbReference type="PANTHER" id="PTHR23076:SF97">
    <property type="entry name" value="ATP-DEPENDENT ZINC METALLOPROTEASE YME1L1"/>
    <property type="match status" value="1"/>
</dbReference>
<dbReference type="GO" id="GO:0006508">
    <property type="term" value="P:proteolysis"/>
    <property type="evidence" value="ECO:0007669"/>
    <property type="project" value="UniProtKB-KW"/>
</dbReference>
<dbReference type="GO" id="GO:0051301">
    <property type="term" value="P:cell division"/>
    <property type="evidence" value="ECO:0007669"/>
    <property type="project" value="UniProtKB-KW"/>
</dbReference>
<keyword evidence="4" id="KW-1003">Cell membrane</keyword>
<dbReference type="InterPro" id="IPR000642">
    <property type="entry name" value="Peptidase_M41"/>
</dbReference>
<dbReference type="Gene3D" id="3.30.720.210">
    <property type="match status" value="1"/>
</dbReference>
<keyword evidence="12 16" id="KW-1133">Transmembrane helix</keyword>
<dbReference type="PROSITE" id="PS00674">
    <property type="entry name" value="AAA"/>
    <property type="match status" value="1"/>
</dbReference>
<dbReference type="GO" id="GO:0005737">
    <property type="term" value="C:cytoplasm"/>
    <property type="evidence" value="ECO:0007669"/>
    <property type="project" value="UniProtKB-ARBA"/>
</dbReference>
<dbReference type="RefSeq" id="WP_027096854.1">
    <property type="nucleotide sequence ID" value="NZ_CABHIH010000002.1"/>
</dbReference>
<keyword evidence="11 15" id="KW-0067">ATP-binding</keyword>
<comment type="similarity">
    <text evidence="15">Belongs to the AAA ATPase family.</text>
</comment>
<dbReference type="GO" id="GO:0004222">
    <property type="term" value="F:metalloendopeptidase activity"/>
    <property type="evidence" value="ECO:0007669"/>
    <property type="project" value="InterPro"/>
</dbReference>
<comment type="similarity">
    <text evidence="3">In the C-terminal section; belongs to the peptidase M41 family.</text>
</comment>
<evidence type="ECO:0000256" key="5">
    <source>
        <dbReference type="ARBA" id="ARBA00022670"/>
    </source>
</evidence>
<keyword evidence="7" id="KW-0479">Metal-binding</keyword>
<dbReference type="GO" id="GO:0016887">
    <property type="term" value="F:ATP hydrolysis activity"/>
    <property type="evidence" value="ECO:0007669"/>
    <property type="project" value="InterPro"/>
</dbReference>
<evidence type="ECO:0000256" key="7">
    <source>
        <dbReference type="ARBA" id="ARBA00022723"/>
    </source>
</evidence>
<keyword evidence="10" id="KW-0862">Zinc</keyword>
<keyword evidence="14 16" id="KW-0472">Membrane</keyword>
<dbReference type="InterPro" id="IPR041569">
    <property type="entry name" value="AAA_lid_3"/>
</dbReference>
<comment type="subcellular location">
    <subcellularLocation>
        <location evidence="2">Membrane</location>
    </subcellularLocation>
</comment>
<dbReference type="CDD" id="cd19501">
    <property type="entry name" value="RecA-like_FtsH"/>
    <property type="match status" value="1"/>
</dbReference>
<dbReference type="InterPro" id="IPR003960">
    <property type="entry name" value="ATPase_AAA_CS"/>
</dbReference>
<dbReference type="InterPro" id="IPR037219">
    <property type="entry name" value="Peptidase_M41-like"/>
</dbReference>
<dbReference type="SUPFAM" id="SSF140990">
    <property type="entry name" value="FtsH protease domain-like"/>
    <property type="match status" value="1"/>
</dbReference>
<evidence type="ECO:0000256" key="11">
    <source>
        <dbReference type="ARBA" id="ARBA00022840"/>
    </source>
</evidence>
<dbReference type="PANTHER" id="PTHR23076">
    <property type="entry name" value="METALLOPROTEASE M41 FTSH"/>
    <property type="match status" value="1"/>
</dbReference>
<proteinExistence type="inferred from homology"/>
<keyword evidence="6 16" id="KW-0812">Transmembrane</keyword>
<keyword evidence="19" id="KW-1185">Reference proteome</keyword>
<dbReference type="GeneID" id="42774692"/>
<keyword evidence="5" id="KW-0645">Protease</keyword>
<evidence type="ECO:0000256" key="10">
    <source>
        <dbReference type="ARBA" id="ARBA00022833"/>
    </source>
</evidence>
<reference evidence="18 19" key="1">
    <citation type="submission" date="2016-06" db="EMBL/GenBank/DDBJ databases">
        <authorList>
            <person name="Kjaerup R.B."/>
            <person name="Dalgaard T.S."/>
            <person name="Juul-Madsen H.R."/>
        </authorList>
    </citation>
    <scope>NUCLEOTIDE SEQUENCE [LARGE SCALE GENOMIC DNA]</scope>
    <source>
        <strain evidence="18 19">373-A1</strain>
    </source>
</reference>
<evidence type="ECO:0000259" key="17">
    <source>
        <dbReference type="SMART" id="SM00382"/>
    </source>
</evidence>
<feature type="transmembrane region" description="Helical" evidence="16">
    <location>
        <begin position="7"/>
        <end position="28"/>
    </location>
</feature>
<dbReference type="GO" id="GO:0008270">
    <property type="term" value="F:zinc ion binding"/>
    <property type="evidence" value="ECO:0007669"/>
    <property type="project" value="InterPro"/>
</dbReference>
<evidence type="ECO:0000256" key="2">
    <source>
        <dbReference type="ARBA" id="ARBA00004370"/>
    </source>
</evidence>
<protein>
    <submittedName>
        <fullName evidence="18">Cell division protein FtsH</fullName>
    </submittedName>
</protein>
<evidence type="ECO:0000256" key="4">
    <source>
        <dbReference type="ARBA" id="ARBA00022475"/>
    </source>
</evidence>
<dbReference type="Pfam" id="PF00004">
    <property type="entry name" value="AAA"/>
    <property type="match status" value="1"/>
</dbReference>
<sequence length="581" mass="63724">MNKQKKNYIIIPIITSILSLGILLFSSVNFNTKNNKSYNTFKSDLELNQVLKVALSNNPYMTIYLKDGTSYKTDNPNSPTLKEELLSKNISINENNNINVTKTFAGLLLLGSIITLVFMSTNKSKGMSSATSIELTDFSEDSSKALSFKDVAGNEEAKESLKEIVDFLSNPEKYKSYGARMPKGVILYGDPGTGKTLLAKAVAGEAKVPFYALSGSDFVQVYVGVGAARIRNLFKKARSHGKAVIFIDEIDAIGKNRDGGKTAGGNDERDQTLNALLTEMSGFGESEGVIVMAATNRLDILDQALLRPGRFDRHIEVALPDVSAREKIINLHLSNKPHIDLNIKDIAKKTSYFSGAKLENLINEAAILAAKDNSECITETHIDKAYSIVLAGHEKLERSHLKASDLLLTSYHEVGHALTSLLLLPEDEVSKISIIPTTKGAGGYTLTIPEDTNYQRADYLKKKIMVMLGGRAAEEIIFGKEKITTGASSDLNNATNIAMGMISEYGMGETLGLLKLSSLGSMASGYSTKVIEECKDLINSLYDDTLKLLNNNKELLEKFSIELLEKETLKKEEIDIWKKLC</sequence>
<evidence type="ECO:0000256" key="3">
    <source>
        <dbReference type="ARBA" id="ARBA00010044"/>
    </source>
</evidence>
<dbReference type="InterPro" id="IPR003959">
    <property type="entry name" value="ATPase_AAA_core"/>
</dbReference>
<dbReference type="InterPro" id="IPR027417">
    <property type="entry name" value="P-loop_NTPase"/>
</dbReference>
<keyword evidence="13" id="KW-0482">Metalloprotease</keyword>
<dbReference type="Gene3D" id="3.40.50.300">
    <property type="entry name" value="P-loop containing nucleotide triphosphate hydrolases"/>
    <property type="match status" value="1"/>
</dbReference>
<dbReference type="SUPFAM" id="SSF52540">
    <property type="entry name" value="P-loop containing nucleoside triphosphate hydrolases"/>
    <property type="match status" value="1"/>
</dbReference>
<gene>
    <name evidence="18" type="ORF">CP373A1_09685</name>
</gene>
<dbReference type="GO" id="GO:0030163">
    <property type="term" value="P:protein catabolic process"/>
    <property type="evidence" value="ECO:0007669"/>
    <property type="project" value="TreeGrafter"/>
</dbReference>
<organism evidence="18 19">
    <name type="scientific">Clostridium paraputrificum</name>
    <dbReference type="NCBI Taxonomy" id="29363"/>
    <lineage>
        <taxon>Bacteria</taxon>
        <taxon>Bacillati</taxon>
        <taxon>Bacillota</taxon>
        <taxon>Clostridia</taxon>
        <taxon>Eubacteriales</taxon>
        <taxon>Clostridiaceae</taxon>
        <taxon>Clostridium</taxon>
    </lineage>
</organism>
<accession>A0A173Y978</accession>
<dbReference type="FunFam" id="3.40.50.300:FF:000352">
    <property type="entry name" value="ATP-dependent zinc metalloprotease FTSH 7, chloroplastic"/>
    <property type="match status" value="1"/>
</dbReference>
<evidence type="ECO:0000313" key="19">
    <source>
        <dbReference type="Proteomes" id="UP000092714"/>
    </source>
</evidence>
<dbReference type="Pfam" id="PF17862">
    <property type="entry name" value="AAA_lid_3"/>
    <property type="match status" value="1"/>
</dbReference>
<evidence type="ECO:0000256" key="12">
    <source>
        <dbReference type="ARBA" id="ARBA00022989"/>
    </source>
</evidence>
<evidence type="ECO:0000256" key="1">
    <source>
        <dbReference type="ARBA" id="ARBA00001947"/>
    </source>
</evidence>
<dbReference type="OrthoDB" id="9809379at2"/>
<keyword evidence="18" id="KW-0131">Cell cycle</keyword>
<dbReference type="InterPro" id="IPR011546">
    <property type="entry name" value="Pept_M41_FtsH_extracell"/>
</dbReference>
<keyword evidence="18" id="KW-0132">Cell division</keyword>
<evidence type="ECO:0000256" key="8">
    <source>
        <dbReference type="ARBA" id="ARBA00022741"/>
    </source>
</evidence>
<dbReference type="Gene3D" id="1.20.58.760">
    <property type="entry name" value="Peptidase M41"/>
    <property type="match status" value="1"/>
</dbReference>
<keyword evidence="8 15" id="KW-0547">Nucleotide-binding</keyword>
<dbReference type="Pfam" id="PF01434">
    <property type="entry name" value="Peptidase_M41"/>
    <property type="match status" value="1"/>
</dbReference>
<keyword evidence="9" id="KW-0378">Hydrolase</keyword>
<dbReference type="Proteomes" id="UP000092714">
    <property type="component" value="Unassembled WGS sequence"/>
</dbReference>
<evidence type="ECO:0000256" key="16">
    <source>
        <dbReference type="SAM" id="Phobius"/>
    </source>
</evidence>
<evidence type="ECO:0000256" key="14">
    <source>
        <dbReference type="ARBA" id="ARBA00023136"/>
    </source>
</evidence>
<dbReference type="InterPro" id="IPR003593">
    <property type="entry name" value="AAA+_ATPase"/>
</dbReference>
<dbReference type="AlphaFoldDB" id="A0A173Y978"/>
<evidence type="ECO:0000256" key="6">
    <source>
        <dbReference type="ARBA" id="ARBA00022692"/>
    </source>
</evidence>
<dbReference type="eggNOG" id="COG0465">
    <property type="taxonomic scope" value="Bacteria"/>
</dbReference>
<evidence type="ECO:0000256" key="15">
    <source>
        <dbReference type="RuleBase" id="RU003651"/>
    </source>
</evidence>
<dbReference type="SMART" id="SM00382">
    <property type="entry name" value="AAA"/>
    <property type="match status" value="1"/>
</dbReference>
<name>A0A173Y978_9CLOT</name>
<dbReference type="GO" id="GO:0005886">
    <property type="term" value="C:plasma membrane"/>
    <property type="evidence" value="ECO:0007669"/>
    <property type="project" value="TreeGrafter"/>
</dbReference>
<comment type="cofactor">
    <cofactor evidence="1">
        <name>Zn(2+)</name>
        <dbReference type="ChEBI" id="CHEBI:29105"/>
    </cofactor>
</comment>
<feature type="domain" description="AAA+ ATPase" evidence="17">
    <location>
        <begin position="181"/>
        <end position="321"/>
    </location>
</feature>
<evidence type="ECO:0000313" key="18">
    <source>
        <dbReference type="EMBL" id="OBY10767.1"/>
    </source>
</evidence>